<dbReference type="Proteomes" id="UP000085678">
    <property type="component" value="Unplaced"/>
</dbReference>
<feature type="domain" description="C-type lectin" evidence="1">
    <location>
        <begin position="53"/>
        <end position="161"/>
    </location>
</feature>
<dbReference type="Gene3D" id="3.10.100.10">
    <property type="entry name" value="Mannose-Binding Protein A, subunit A"/>
    <property type="match status" value="1"/>
</dbReference>
<dbReference type="SUPFAM" id="SSF56436">
    <property type="entry name" value="C-type lectin-like"/>
    <property type="match status" value="1"/>
</dbReference>
<dbReference type="RefSeq" id="XP_013409277.1">
    <property type="nucleotide sequence ID" value="XM_013553823.1"/>
</dbReference>
<dbReference type="InterPro" id="IPR016186">
    <property type="entry name" value="C-type_lectin-like/link_sf"/>
</dbReference>
<dbReference type="InterPro" id="IPR016187">
    <property type="entry name" value="CTDL_fold"/>
</dbReference>
<reference evidence="3" key="1">
    <citation type="submission" date="2025-08" db="UniProtKB">
        <authorList>
            <consortium name="RefSeq"/>
        </authorList>
    </citation>
    <scope>IDENTIFICATION</scope>
    <source>
        <tissue evidence="3">Gonads</tissue>
    </source>
</reference>
<evidence type="ECO:0000259" key="1">
    <source>
        <dbReference type="PROSITE" id="PS50041"/>
    </source>
</evidence>
<dbReference type="InterPro" id="IPR050801">
    <property type="entry name" value="Ca-Dep_Lectins_ImmuneDev"/>
</dbReference>
<dbReference type="OrthoDB" id="6082037at2759"/>
<dbReference type="InParanoid" id="A0A1S3JFV2"/>
<accession>A0A1S3JFV2</accession>
<gene>
    <name evidence="3" type="primary">LOC106172896</name>
</gene>
<dbReference type="PANTHER" id="PTHR22801:SF63">
    <property type="entry name" value="C-TYPE LECTIN DOMAIN-CONTAINING PROTEIN"/>
    <property type="match status" value="1"/>
</dbReference>
<name>A0A1S3JFV2_LINAN</name>
<dbReference type="PANTHER" id="PTHR22801">
    <property type="entry name" value="LITHOSTATHINE"/>
    <property type="match status" value="1"/>
</dbReference>
<dbReference type="KEGG" id="lak:106172896"/>
<sequence>MATADSKDVTETPQAEIFRTEIINYFVTCPLCLEEYKDPTDLPYLCPKDWKRIGNKCFFLSSYQTSCLQASKRCTALHYKARLATARNKHEFKTLTKQLVFPATQHTRSYFIGLDDLDHPSSFKFSDGSPLGGYNEWIPDLSNTERTGCVILDHEESFMWRGVDKTKHEDYFICEINKEAGHER</sequence>
<dbReference type="GeneID" id="106172896"/>
<dbReference type="InterPro" id="IPR001304">
    <property type="entry name" value="C-type_lectin-like"/>
</dbReference>
<protein>
    <submittedName>
        <fullName evidence="3">Low affinity immunoglobulin epsilon Fc receptor-like</fullName>
    </submittedName>
</protein>
<dbReference type="SMART" id="SM00034">
    <property type="entry name" value="CLECT"/>
    <property type="match status" value="1"/>
</dbReference>
<proteinExistence type="predicted"/>
<keyword evidence="2" id="KW-1185">Reference proteome</keyword>
<evidence type="ECO:0000313" key="2">
    <source>
        <dbReference type="Proteomes" id="UP000085678"/>
    </source>
</evidence>
<evidence type="ECO:0000313" key="3">
    <source>
        <dbReference type="RefSeq" id="XP_013409277.1"/>
    </source>
</evidence>
<organism evidence="2 3">
    <name type="scientific">Lingula anatina</name>
    <name type="common">Brachiopod</name>
    <name type="synonym">Lingula unguis</name>
    <dbReference type="NCBI Taxonomy" id="7574"/>
    <lineage>
        <taxon>Eukaryota</taxon>
        <taxon>Metazoa</taxon>
        <taxon>Spiralia</taxon>
        <taxon>Lophotrochozoa</taxon>
        <taxon>Brachiopoda</taxon>
        <taxon>Linguliformea</taxon>
        <taxon>Lingulata</taxon>
        <taxon>Lingulida</taxon>
        <taxon>Linguloidea</taxon>
        <taxon>Lingulidae</taxon>
        <taxon>Lingula</taxon>
    </lineage>
</organism>
<dbReference type="PROSITE" id="PS50041">
    <property type="entry name" value="C_TYPE_LECTIN_2"/>
    <property type="match status" value="1"/>
</dbReference>
<dbReference type="AlphaFoldDB" id="A0A1S3JFV2"/>
<dbReference type="CDD" id="cd00037">
    <property type="entry name" value="CLECT"/>
    <property type="match status" value="1"/>
</dbReference>
<dbReference type="Pfam" id="PF00059">
    <property type="entry name" value="Lectin_C"/>
    <property type="match status" value="1"/>
</dbReference>